<organism evidence="2 3">
    <name type="scientific">Rugosimonospora acidiphila</name>
    <dbReference type="NCBI Taxonomy" id="556531"/>
    <lineage>
        <taxon>Bacteria</taxon>
        <taxon>Bacillati</taxon>
        <taxon>Actinomycetota</taxon>
        <taxon>Actinomycetes</taxon>
        <taxon>Micromonosporales</taxon>
        <taxon>Micromonosporaceae</taxon>
        <taxon>Rugosimonospora</taxon>
    </lineage>
</organism>
<feature type="domain" description="N-acetyltransferase" evidence="1">
    <location>
        <begin position="2"/>
        <end position="187"/>
    </location>
</feature>
<reference evidence="3" key="1">
    <citation type="journal article" date="2019" name="Int. J. Syst. Evol. Microbiol.">
        <title>The Global Catalogue of Microorganisms (GCM) 10K type strain sequencing project: providing services to taxonomists for standard genome sequencing and annotation.</title>
        <authorList>
            <consortium name="The Broad Institute Genomics Platform"/>
            <consortium name="The Broad Institute Genome Sequencing Center for Infectious Disease"/>
            <person name="Wu L."/>
            <person name="Ma J."/>
        </authorList>
    </citation>
    <scope>NUCLEOTIDE SEQUENCE [LARGE SCALE GENOMIC DNA]</scope>
    <source>
        <strain evidence="3">JCM 18304</strain>
    </source>
</reference>
<gene>
    <name evidence="2" type="ORF">GCM10023322_46190</name>
</gene>
<proteinExistence type="predicted"/>
<dbReference type="Pfam" id="PF00583">
    <property type="entry name" value="Acetyltransf_1"/>
    <property type="match status" value="1"/>
</dbReference>
<dbReference type="EMBL" id="BAABJQ010000014">
    <property type="protein sequence ID" value="GAA5190615.1"/>
    <property type="molecule type" value="Genomic_DNA"/>
</dbReference>
<dbReference type="PROSITE" id="PS51186">
    <property type="entry name" value="GNAT"/>
    <property type="match status" value="1"/>
</dbReference>
<dbReference type="Gene3D" id="3.40.630.30">
    <property type="match status" value="1"/>
</dbReference>
<comment type="caution">
    <text evidence="2">The sequence shown here is derived from an EMBL/GenBank/DDBJ whole genome shotgun (WGS) entry which is preliminary data.</text>
</comment>
<dbReference type="CDD" id="cd04301">
    <property type="entry name" value="NAT_SF"/>
    <property type="match status" value="1"/>
</dbReference>
<sequence length="188" mass="20920">MVAIVDASAERWDDLAELMGQRGDPSHCWCQYYRQDRAYDHGDRESNRAAMHRQVTTATVPHGVLAYDQGRPVGWCAVAPRADYPRLSRTRAASGTVDEPGLWSVSCFVVRVGHRRRGVAARLLDAAVDLARRHGARIVEAYPIDTTVRPASSATLFQGPLSLYLRTGFAEIARPSEHRAIVRRTLNP</sequence>
<keyword evidence="3" id="KW-1185">Reference proteome</keyword>
<dbReference type="Proteomes" id="UP001501570">
    <property type="component" value="Unassembled WGS sequence"/>
</dbReference>
<protein>
    <submittedName>
        <fullName evidence="2">GNAT family N-acetyltransferase</fullName>
    </submittedName>
</protein>
<accession>A0ABP9S468</accession>
<dbReference type="RefSeq" id="WP_345632739.1">
    <property type="nucleotide sequence ID" value="NZ_BAABJQ010000014.1"/>
</dbReference>
<evidence type="ECO:0000313" key="2">
    <source>
        <dbReference type="EMBL" id="GAA5190615.1"/>
    </source>
</evidence>
<evidence type="ECO:0000259" key="1">
    <source>
        <dbReference type="PROSITE" id="PS51186"/>
    </source>
</evidence>
<dbReference type="InterPro" id="IPR000182">
    <property type="entry name" value="GNAT_dom"/>
</dbReference>
<dbReference type="InterPro" id="IPR016181">
    <property type="entry name" value="Acyl_CoA_acyltransferase"/>
</dbReference>
<evidence type="ECO:0000313" key="3">
    <source>
        <dbReference type="Proteomes" id="UP001501570"/>
    </source>
</evidence>
<name>A0ABP9S468_9ACTN</name>
<dbReference type="SUPFAM" id="SSF55729">
    <property type="entry name" value="Acyl-CoA N-acyltransferases (Nat)"/>
    <property type="match status" value="1"/>
</dbReference>